<keyword evidence="1" id="KW-0813">Transport</keyword>
<accession>A0A8J8B107</accession>
<organism evidence="9">
    <name type="scientific">Coralloluteibacterium stylophorae</name>
    <dbReference type="NCBI Taxonomy" id="1776034"/>
    <lineage>
        <taxon>Bacteria</taxon>
        <taxon>Pseudomonadati</taxon>
        <taxon>Pseudomonadota</taxon>
        <taxon>Gammaproteobacteria</taxon>
        <taxon>Lysobacterales</taxon>
        <taxon>Lysobacteraceae</taxon>
        <taxon>Coralloluteibacterium</taxon>
    </lineage>
</organism>
<feature type="region of interest" description="Disordered" evidence="7">
    <location>
        <begin position="264"/>
        <end position="316"/>
    </location>
</feature>
<dbReference type="AlphaFoldDB" id="A0A8J8B107"/>
<evidence type="ECO:0000256" key="2">
    <source>
        <dbReference type="ARBA" id="ARBA00022617"/>
    </source>
</evidence>
<sequence>MPQPEKRPEVVEEPQSGSSEPVTTESRATTAQPLADEEPAPVSALDDPNVEVHPGDVSAGQGKAAVCAACHGADGNSIDPQYPKLAGMPERYIARQLALFKTGERPNPIMQSFAAPLSAQDMRDIGAFFASQQALPGVADDTAIADGPNEGARFYEVGETLFRAGDRTRGIPACMACHGPDGAGNPGPAYPSLAGQHAQYTATKLQMFRDGDGYGEGESENLVMVQVAANLTDEEIQSLATYVEGLHAVADEAPASDEPQIEAAAAPAGGTGISEATPETDFTGAQTSDAAAEEVRENQEEAREDAEDAEPGPEGN</sequence>
<dbReference type="PRINTS" id="PR00605">
    <property type="entry name" value="CYTCHROMECIC"/>
</dbReference>
<keyword evidence="4" id="KW-0249">Electron transport</keyword>
<comment type="caution">
    <text evidence="9">The sequence shown here is derived from an EMBL/GenBank/DDBJ whole genome shotgun (WGS) entry which is preliminary data.</text>
</comment>
<dbReference type="Gene3D" id="1.10.760.10">
    <property type="entry name" value="Cytochrome c-like domain"/>
    <property type="match status" value="2"/>
</dbReference>
<keyword evidence="3 6" id="KW-0479">Metal-binding</keyword>
<dbReference type="PANTHER" id="PTHR33751">
    <property type="entry name" value="CBB3-TYPE CYTOCHROME C OXIDASE SUBUNIT FIXP"/>
    <property type="match status" value="1"/>
</dbReference>
<keyword evidence="11" id="KW-1185">Reference proteome</keyword>
<dbReference type="InterPro" id="IPR036909">
    <property type="entry name" value="Cyt_c-like_dom_sf"/>
</dbReference>
<evidence type="ECO:0000259" key="8">
    <source>
        <dbReference type="PROSITE" id="PS51007"/>
    </source>
</evidence>
<evidence type="ECO:0000313" key="9">
    <source>
        <dbReference type="EMBL" id="MBR0563963.1"/>
    </source>
</evidence>
<evidence type="ECO:0000313" key="11">
    <source>
        <dbReference type="Proteomes" id="UP000675747"/>
    </source>
</evidence>
<evidence type="ECO:0000256" key="4">
    <source>
        <dbReference type="ARBA" id="ARBA00022982"/>
    </source>
</evidence>
<protein>
    <submittedName>
        <fullName evidence="9">Cytochrome c4</fullName>
    </submittedName>
</protein>
<name>A0A8J8B107_9GAMM</name>
<dbReference type="EMBL" id="JAGQFT020000008">
    <property type="protein sequence ID" value="MBS7458034.1"/>
    <property type="molecule type" value="Genomic_DNA"/>
</dbReference>
<dbReference type="EMBL" id="JAGQFT010000208">
    <property type="protein sequence ID" value="MBR0563963.1"/>
    <property type="molecule type" value="Genomic_DNA"/>
</dbReference>
<evidence type="ECO:0000256" key="7">
    <source>
        <dbReference type="SAM" id="MobiDB-lite"/>
    </source>
</evidence>
<evidence type="ECO:0000256" key="6">
    <source>
        <dbReference type="PROSITE-ProRule" id="PRU00433"/>
    </source>
</evidence>
<dbReference type="Proteomes" id="UP000675747">
    <property type="component" value="Unassembled WGS sequence"/>
</dbReference>
<dbReference type="InterPro" id="IPR008168">
    <property type="entry name" value="Cyt_C_IC"/>
</dbReference>
<evidence type="ECO:0000256" key="1">
    <source>
        <dbReference type="ARBA" id="ARBA00022448"/>
    </source>
</evidence>
<feature type="compositionally biased region" description="Acidic residues" evidence="7">
    <location>
        <begin position="302"/>
        <end position="316"/>
    </location>
</feature>
<reference evidence="10 11" key="1">
    <citation type="journal article" date="2021" name="Microbiol. Resour. Announc.">
        <title>Draft Genome Sequence of Coralloluteibacterium stylophorae LMG 29479T.</title>
        <authorList>
            <person name="Karlyshev A.V."/>
            <person name="Kudryashova E.B."/>
            <person name="Ariskina E.V."/>
            <person name="Conroy A.P."/>
            <person name="Abidueva E.Y."/>
        </authorList>
    </citation>
    <scope>NUCLEOTIDE SEQUENCE [LARGE SCALE GENOMIC DNA]</scope>
    <source>
        <strain evidence="10 11">LMG 29479</strain>
    </source>
</reference>
<dbReference type="PANTHER" id="PTHR33751:SF9">
    <property type="entry name" value="CYTOCHROME C4"/>
    <property type="match status" value="1"/>
</dbReference>
<feature type="compositionally biased region" description="Polar residues" evidence="7">
    <location>
        <begin position="15"/>
        <end position="32"/>
    </location>
</feature>
<dbReference type="GO" id="GO:0005506">
    <property type="term" value="F:iron ion binding"/>
    <property type="evidence" value="ECO:0007669"/>
    <property type="project" value="InterPro"/>
</dbReference>
<evidence type="ECO:0000256" key="5">
    <source>
        <dbReference type="ARBA" id="ARBA00023004"/>
    </source>
</evidence>
<reference evidence="9" key="2">
    <citation type="submission" date="2021-04" db="EMBL/GenBank/DDBJ databases">
        <authorList>
            <person name="Karlyshev A.V."/>
        </authorList>
    </citation>
    <scope>NUCLEOTIDE SEQUENCE</scope>
    <source>
        <strain evidence="9">LMG 29479</strain>
    </source>
</reference>
<keyword evidence="5 6" id="KW-0408">Iron</keyword>
<gene>
    <name evidence="10" type="ORF">KB893_012920</name>
    <name evidence="9" type="ORF">KB893_15820</name>
</gene>
<dbReference type="InterPro" id="IPR009056">
    <property type="entry name" value="Cyt_c-like_dom"/>
</dbReference>
<dbReference type="Pfam" id="PF00034">
    <property type="entry name" value="Cytochrom_C"/>
    <property type="match status" value="2"/>
</dbReference>
<feature type="compositionally biased region" description="Basic and acidic residues" evidence="7">
    <location>
        <begin position="1"/>
        <end position="10"/>
    </location>
</feature>
<dbReference type="SUPFAM" id="SSF46626">
    <property type="entry name" value="Cytochrome c"/>
    <property type="match status" value="2"/>
</dbReference>
<feature type="domain" description="Cytochrome c" evidence="8">
    <location>
        <begin position="153"/>
        <end position="247"/>
    </location>
</feature>
<feature type="region of interest" description="Disordered" evidence="7">
    <location>
        <begin position="1"/>
        <end position="58"/>
    </location>
</feature>
<dbReference type="GO" id="GO:0009055">
    <property type="term" value="F:electron transfer activity"/>
    <property type="evidence" value="ECO:0007669"/>
    <property type="project" value="InterPro"/>
</dbReference>
<proteinExistence type="predicted"/>
<evidence type="ECO:0000256" key="3">
    <source>
        <dbReference type="ARBA" id="ARBA00022723"/>
    </source>
</evidence>
<dbReference type="GO" id="GO:0020037">
    <property type="term" value="F:heme binding"/>
    <property type="evidence" value="ECO:0007669"/>
    <property type="project" value="InterPro"/>
</dbReference>
<feature type="domain" description="Cytochrome c" evidence="8">
    <location>
        <begin position="55"/>
        <end position="133"/>
    </location>
</feature>
<dbReference type="InterPro" id="IPR050597">
    <property type="entry name" value="Cytochrome_c_Oxidase_Subunit"/>
</dbReference>
<keyword evidence="2 6" id="KW-0349">Heme</keyword>
<dbReference type="PROSITE" id="PS51007">
    <property type="entry name" value="CYTC"/>
    <property type="match status" value="2"/>
</dbReference>
<evidence type="ECO:0000313" key="10">
    <source>
        <dbReference type="EMBL" id="MBS7458034.1"/>
    </source>
</evidence>